<evidence type="ECO:0000313" key="1">
    <source>
        <dbReference type="EMBL" id="CAI0410268.1"/>
    </source>
</evidence>
<protein>
    <submittedName>
        <fullName evidence="1">Uncharacterized protein</fullName>
    </submittedName>
</protein>
<keyword evidence="2" id="KW-1185">Reference proteome</keyword>
<sequence length="141" mass="16103">MGALIHATKDGDWNRMAVVSKLRQLMTEIEDEFEEEEEVPGGSCQANSRSRCLCRYSLRPERLASLSLRERVAYGFWNMSFSTLFRSTQLQGKSQIVQDGLVRLGEQMVSSFEGTKALALELCREFEDKFLQHVTTDEVCI</sequence>
<dbReference type="AlphaFoldDB" id="A0AAV0JKX1"/>
<name>A0AAV0JKX1_9ROSI</name>
<comment type="caution">
    <text evidence="1">The sequence shown here is derived from an EMBL/GenBank/DDBJ whole genome shotgun (WGS) entry which is preliminary data.</text>
</comment>
<accession>A0AAV0JKX1</accession>
<reference evidence="1" key="1">
    <citation type="submission" date="2022-08" db="EMBL/GenBank/DDBJ databases">
        <authorList>
            <person name="Gutierrez-Valencia J."/>
        </authorList>
    </citation>
    <scope>NUCLEOTIDE SEQUENCE</scope>
</reference>
<proteinExistence type="predicted"/>
<gene>
    <name evidence="1" type="ORF">LITE_LOCUS14684</name>
</gene>
<organism evidence="1 2">
    <name type="scientific">Linum tenue</name>
    <dbReference type="NCBI Taxonomy" id="586396"/>
    <lineage>
        <taxon>Eukaryota</taxon>
        <taxon>Viridiplantae</taxon>
        <taxon>Streptophyta</taxon>
        <taxon>Embryophyta</taxon>
        <taxon>Tracheophyta</taxon>
        <taxon>Spermatophyta</taxon>
        <taxon>Magnoliopsida</taxon>
        <taxon>eudicotyledons</taxon>
        <taxon>Gunneridae</taxon>
        <taxon>Pentapetalae</taxon>
        <taxon>rosids</taxon>
        <taxon>fabids</taxon>
        <taxon>Malpighiales</taxon>
        <taxon>Linaceae</taxon>
        <taxon>Linum</taxon>
    </lineage>
</organism>
<evidence type="ECO:0000313" key="2">
    <source>
        <dbReference type="Proteomes" id="UP001154282"/>
    </source>
</evidence>
<dbReference type="EMBL" id="CAMGYJ010000005">
    <property type="protein sequence ID" value="CAI0410268.1"/>
    <property type="molecule type" value="Genomic_DNA"/>
</dbReference>
<dbReference type="Proteomes" id="UP001154282">
    <property type="component" value="Unassembled WGS sequence"/>
</dbReference>